<dbReference type="EMBL" id="JBHSIM010000020">
    <property type="protein sequence ID" value="MFC4832694.1"/>
    <property type="molecule type" value="Genomic_DNA"/>
</dbReference>
<protein>
    <submittedName>
        <fullName evidence="2">DUF222 domain-containing protein</fullName>
    </submittedName>
</protein>
<sequence>MEGAESVVYLQACARVRNRAAARFLTAVHEAGRAEDGTTTRRGSVDEFSGDEVSTALGWSLSMAGRCLEFADDLHRRLVEVQAAMASGELDEEGPGVLGVDPWPVR</sequence>
<dbReference type="Proteomes" id="UP001595909">
    <property type="component" value="Unassembled WGS sequence"/>
</dbReference>
<evidence type="ECO:0000259" key="1">
    <source>
        <dbReference type="Pfam" id="PF02720"/>
    </source>
</evidence>
<dbReference type="InterPro" id="IPR003870">
    <property type="entry name" value="DUF222"/>
</dbReference>
<keyword evidence="3" id="KW-1185">Reference proteome</keyword>
<gene>
    <name evidence="2" type="ORF">ACFPEL_09755</name>
</gene>
<organism evidence="2 3">
    <name type="scientific">Actinomycetospora chibensis</name>
    <dbReference type="NCBI Taxonomy" id="663606"/>
    <lineage>
        <taxon>Bacteria</taxon>
        <taxon>Bacillati</taxon>
        <taxon>Actinomycetota</taxon>
        <taxon>Actinomycetes</taxon>
        <taxon>Pseudonocardiales</taxon>
        <taxon>Pseudonocardiaceae</taxon>
        <taxon>Actinomycetospora</taxon>
    </lineage>
</organism>
<evidence type="ECO:0000313" key="2">
    <source>
        <dbReference type="EMBL" id="MFC4832694.1"/>
    </source>
</evidence>
<comment type="caution">
    <text evidence="2">The sequence shown here is derived from an EMBL/GenBank/DDBJ whole genome shotgun (WGS) entry which is preliminary data.</text>
</comment>
<reference evidence="3" key="1">
    <citation type="journal article" date="2019" name="Int. J. Syst. Evol. Microbiol.">
        <title>The Global Catalogue of Microorganisms (GCM) 10K type strain sequencing project: providing services to taxonomists for standard genome sequencing and annotation.</title>
        <authorList>
            <consortium name="The Broad Institute Genomics Platform"/>
            <consortium name="The Broad Institute Genome Sequencing Center for Infectious Disease"/>
            <person name="Wu L."/>
            <person name="Ma J."/>
        </authorList>
    </citation>
    <scope>NUCLEOTIDE SEQUENCE [LARGE SCALE GENOMIC DNA]</scope>
    <source>
        <strain evidence="3">CCUG 50347</strain>
    </source>
</reference>
<evidence type="ECO:0000313" key="3">
    <source>
        <dbReference type="Proteomes" id="UP001595909"/>
    </source>
</evidence>
<dbReference type="Pfam" id="PF02720">
    <property type="entry name" value="DUF222"/>
    <property type="match status" value="1"/>
</dbReference>
<dbReference type="RefSeq" id="WP_274191488.1">
    <property type="nucleotide sequence ID" value="NZ_BAABHN010000020.1"/>
</dbReference>
<accession>A0ABV9RGJ0</accession>
<feature type="domain" description="DUF222" evidence="1">
    <location>
        <begin position="11"/>
        <end position="93"/>
    </location>
</feature>
<name>A0ABV9RGJ0_9PSEU</name>
<proteinExistence type="predicted"/>